<dbReference type="AlphaFoldDB" id="Q0UZU0"/>
<dbReference type="KEGG" id="pno:SNOG_02724"/>
<dbReference type="RefSeq" id="XP_001793321.1">
    <property type="nucleotide sequence ID" value="XM_001793269.1"/>
</dbReference>
<name>Q0UZU0_PHANO</name>
<feature type="signal peptide" evidence="1">
    <location>
        <begin position="1"/>
        <end position="19"/>
    </location>
</feature>
<evidence type="ECO:0000256" key="1">
    <source>
        <dbReference type="SAM" id="SignalP"/>
    </source>
</evidence>
<dbReference type="Proteomes" id="UP000001055">
    <property type="component" value="Unassembled WGS sequence"/>
</dbReference>
<protein>
    <recommendedName>
        <fullName evidence="4">Secreted protein</fullName>
    </recommendedName>
</protein>
<organism evidence="2 3">
    <name type="scientific">Phaeosphaeria nodorum (strain SN15 / ATCC MYA-4574 / FGSC 10173)</name>
    <name type="common">Glume blotch fungus</name>
    <name type="synonym">Parastagonospora nodorum</name>
    <dbReference type="NCBI Taxonomy" id="321614"/>
    <lineage>
        <taxon>Eukaryota</taxon>
        <taxon>Fungi</taxon>
        <taxon>Dikarya</taxon>
        <taxon>Ascomycota</taxon>
        <taxon>Pezizomycotina</taxon>
        <taxon>Dothideomycetes</taxon>
        <taxon>Pleosporomycetidae</taxon>
        <taxon>Pleosporales</taxon>
        <taxon>Pleosporineae</taxon>
        <taxon>Phaeosphaeriaceae</taxon>
        <taxon>Parastagonospora</taxon>
    </lineage>
</organism>
<sequence>MRGKFVVLCLGVRLRLILIQVRVAYFRPFAAGRGGACRGTLSLYCMGDFSIVDGQSGSALVA</sequence>
<evidence type="ECO:0000313" key="3">
    <source>
        <dbReference type="Proteomes" id="UP000001055"/>
    </source>
</evidence>
<dbReference type="InParanoid" id="Q0UZU0"/>
<dbReference type="HOGENOM" id="CLU_2904938_0_0_1"/>
<evidence type="ECO:0000313" key="2">
    <source>
        <dbReference type="EMBL" id="EAT89455.1"/>
    </source>
</evidence>
<proteinExistence type="predicted"/>
<dbReference type="EMBL" id="CH445328">
    <property type="protein sequence ID" value="EAT89455.1"/>
    <property type="molecule type" value="Genomic_DNA"/>
</dbReference>
<evidence type="ECO:0008006" key="4">
    <source>
        <dbReference type="Google" id="ProtNLM"/>
    </source>
</evidence>
<feature type="chain" id="PRO_5004178324" description="Secreted protein" evidence="1">
    <location>
        <begin position="20"/>
        <end position="62"/>
    </location>
</feature>
<gene>
    <name evidence="2" type="ORF">SNOG_02724</name>
</gene>
<accession>Q0UZU0</accession>
<dbReference type="GeneID" id="5970178"/>
<reference evidence="3" key="1">
    <citation type="journal article" date="2007" name="Plant Cell">
        <title>Dothideomycete-plant interactions illuminated by genome sequencing and EST analysis of the wheat pathogen Stagonospora nodorum.</title>
        <authorList>
            <person name="Hane J.K."/>
            <person name="Lowe R.G."/>
            <person name="Solomon P.S."/>
            <person name="Tan K.C."/>
            <person name="Schoch C.L."/>
            <person name="Spatafora J.W."/>
            <person name="Crous P.W."/>
            <person name="Kodira C."/>
            <person name="Birren B.W."/>
            <person name="Galagan J.E."/>
            <person name="Torriani S.F."/>
            <person name="McDonald B.A."/>
            <person name="Oliver R.P."/>
        </authorList>
    </citation>
    <scope>NUCLEOTIDE SEQUENCE [LARGE SCALE GENOMIC DNA]</scope>
    <source>
        <strain evidence="3">SN15 / ATCC MYA-4574 / FGSC 10173</strain>
    </source>
</reference>
<keyword evidence="1" id="KW-0732">Signal</keyword>